<dbReference type="GO" id="GO:0003677">
    <property type="term" value="F:DNA binding"/>
    <property type="evidence" value="ECO:0007669"/>
    <property type="project" value="InterPro"/>
</dbReference>
<evidence type="ECO:0000313" key="2">
    <source>
        <dbReference type="EMBL" id="BCA84934.1"/>
    </source>
</evidence>
<dbReference type="Pfam" id="PF13443">
    <property type="entry name" value="HTH_26"/>
    <property type="match status" value="1"/>
</dbReference>
<dbReference type="PROSITE" id="PS50943">
    <property type="entry name" value="HTH_CROC1"/>
    <property type="match status" value="1"/>
</dbReference>
<proteinExistence type="predicted"/>
<accession>A0A679IMD3</accession>
<dbReference type="Gene3D" id="1.10.260.40">
    <property type="entry name" value="lambda repressor-like DNA-binding domains"/>
    <property type="match status" value="1"/>
</dbReference>
<reference evidence="2 3" key="1">
    <citation type="submission" date="2020-02" db="EMBL/GenBank/DDBJ databases">
        <title>Characterization of vanA genotype vancomycin-resistant Enterococcus saigonensis VE80.</title>
        <authorList>
            <person name="Harada T."/>
            <person name="Motooka D."/>
            <person name="Nakamura S."/>
            <person name="Yamamoto Y."/>
            <person name="Kawahara R."/>
            <person name="Kawatsu K."/>
        </authorList>
    </citation>
    <scope>NUCLEOTIDE SEQUENCE [LARGE SCALE GENOMIC DNA]</scope>
    <source>
        <strain evidence="2 3">VE80</strain>
    </source>
</reference>
<dbReference type="InterPro" id="IPR001387">
    <property type="entry name" value="Cro/C1-type_HTH"/>
</dbReference>
<dbReference type="AlphaFoldDB" id="A0A679IMD3"/>
<feature type="domain" description="HTH cro/C1-type" evidence="1">
    <location>
        <begin position="6"/>
        <end position="61"/>
    </location>
</feature>
<dbReference type="Proteomes" id="UP000502998">
    <property type="component" value="Chromosome"/>
</dbReference>
<organism evidence="2 3">
    <name type="scientific">Enterococcus saigonensis</name>
    <dbReference type="NCBI Taxonomy" id="1805431"/>
    <lineage>
        <taxon>Bacteria</taxon>
        <taxon>Bacillati</taxon>
        <taxon>Bacillota</taxon>
        <taxon>Bacilli</taxon>
        <taxon>Lactobacillales</taxon>
        <taxon>Enterococcaceae</taxon>
        <taxon>Enterococcus</taxon>
    </lineage>
</organism>
<name>A0A679IMD3_9ENTE</name>
<dbReference type="SMART" id="SM00530">
    <property type="entry name" value="HTH_XRE"/>
    <property type="match status" value="1"/>
</dbReference>
<evidence type="ECO:0000313" key="3">
    <source>
        <dbReference type="Proteomes" id="UP000502998"/>
    </source>
</evidence>
<dbReference type="EMBL" id="AP022822">
    <property type="protein sequence ID" value="BCA84934.1"/>
    <property type="molecule type" value="Genomic_DNA"/>
</dbReference>
<gene>
    <name evidence="2" type="ORF">EsVE80_04570</name>
</gene>
<evidence type="ECO:0000259" key="1">
    <source>
        <dbReference type="PROSITE" id="PS50943"/>
    </source>
</evidence>
<sequence length="281" mass="31514">MLYFKLDKIMDERKLSINKVSSEADISRPALTAMYNNDSKGVQFETLEKLMKYLNVSLGDLIGEKKEQNIFSFKPTVSIKGIIAAEKTKTDSESNNGFVQVLPSRTLPYDAILLENGTLGEKFNFAITPVDNYKNISKSTSYLQGKAESPNLITSLLITFYRADGKGKQKNVSDINAFLGKLNTEATVLMVESIFKSWLSVYKLLNNNYKNELSELLLIDINLIGNKTRIPLVAKTNKNSKSSDVSLDFSMFKASSKLKGNDTYSSHLEFKEIPENVKMPD</sequence>
<dbReference type="KEGG" id="esg:EsVE80_04570"/>
<dbReference type="InterPro" id="IPR010982">
    <property type="entry name" value="Lambda_DNA-bd_dom_sf"/>
</dbReference>
<protein>
    <recommendedName>
        <fullName evidence="1">HTH cro/C1-type domain-containing protein</fullName>
    </recommendedName>
</protein>
<dbReference type="RefSeq" id="WP_173102307.1">
    <property type="nucleotide sequence ID" value="NZ_AP022822.1"/>
</dbReference>
<dbReference type="SUPFAM" id="SSF47413">
    <property type="entry name" value="lambda repressor-like DNA-binding domains"/>
    <property type="match status" value="1"/>
</dbReference>
<keyword evidence="3" id="KW-1185">Reference proteome</keyword>